<dbReference type="Gene3D" id="3.40.50.150">
    <property type="entry name" value="Vaccinia Virus protein VP39"/>
    <property type="match status" value="1"/>
</dbReference>
<dbReference type="Proteomes" id="UP000662088">
    <property type="component" value="Unassembled WGS sequence"/>
</dbReference>
<keyword evidence="2" id="KW-0489">Methyltransferase</keyword>
<keyword evidence="2" id="KW-0808">Transferase</keyword>
<feature type="domain" description="Methyltransferase" evidence="1">
    <location>
        <begin position="54"/>
        <end position="109"/>
    </location>
</feature>
<dbReference type="InterPro" id="IPR029063">
    <property type="entry name" value="SAM-dependent_MTases_sf"/>
</dbReference>
<organism evidence="2 3">
    <name type="scientific">Clostridium lentum</name>
    <dbReference type="NCBI Taxonomy" id="2763037"/>
    <lineage>
        <taxon>Bacteria</taxon>
        <taxon>Bacillati</taxon>
        <taxon>Bacillota</taxon>
        <taxon>Clostridia</taxon>
        <taxon>Eubacteriales</taxon>
        <taxon>Clostridiaceae</taxon>
        <taxon>Clostridium</taxon>
    </lineage>
</organism>
<sequence length="208" mass="25279">MKRIRYMEQSFEKLLNISTSGNQKNFNEFIHYNRYEPTSYYVLEAILHNYPLLESDNIVDFGSGKGRLNFFLNYFFKCKVTGVEMNKYYYEEALENMKNYLSKNKGHDCSKISFVNCIAEDYEINSKENKFYFFNPFSVQIFIKVVTNIIYSVVDEYRPVDLILYYPSDDYIYYLENYTIFQLIKEIKLNKHYEQDNREKILVYRLQY</sequence>
<evidence type="ECO:0000313" key="2">
    <source>
        <dbReference type="EMBL" id="MBC5640751.1"/>
    </source>
</evidence>
<accession>A0A8I0DPZ7</accession>
<keyword evidence="3" id="KW-1185">Reference proteome</keyword>
<gene>
    <name evidence="2" type="ORF">H8R92_10025</name>
</gene>
<dbReference type="AlphaFoldDB" id="A0A8I0DPZ7"/>
<proteinExistence type="predicted"/>
<reference evidence="2" key="1">
    <citation type="submission" date="2020-08" db="EMBL/GenBank/DDBJ databases">
        <title>Genome public.</title>
        <authorList>
            <person name="Liu C."/>
            <person name="Sun Q."/>
        </authorList>
    </citation>
    <scope>NUCLEOTIDE SEQUENCE</scope>
    <source>
        <strain evidence="2">NSJ-42</strain>
    </source>
</reference>
<name>A0A8I0DPZ7_9CLOT</name>
<dbReference type="Pfam" id="PF13679">
    <property type="entry name" value="Methyltransf_32"/>
    <property type="match status" value="1"/>
</dbReference>
<evidence type="ECO:0000313" key="3">
    <source>
        <dbReference type="Proteomes" id="UP000662088"/>
    </source>
</evidence>
<evidence type="ECO:0000259" key="1">
    <source>
        <dbReference type="Pfam" id="PF13679"/>
    </source>
</evidence>
<protein>
    <submittedName>
        <fullName evidence="2">Methyltransferase</fullName>
    </submittedName>
</protein>
<dbReference type="GO" id="GO:0032259">
    <property type="term" value="P:methylation"/>
    <property type="evidence" value="ECO:0007669"/>
    <property type="project" value="UniProtKB-KW"/>
</dbReference>
<dbReference type="EMBL" id="JACOOQ010000016">
    <property type="protein sequence ID" value="MBC5640751.1"/>
    <property type="molecule type" value="Genomic_DNA"/>
</dbReference>
<comment type="caution">
    <text evidence="2">The sequence shown here is derived from an EMBL/GenBank/DDBJ whole genome shotgun (WGS) entry which is preliminary data.</text>
</comment>
<dbReference type="SUPFAM" id="SSF53335">
    <property type="entry name" value="S-adenosyl-L-methionine-dependent methyltransferases"/>
    <property type="match status" value="1"/>
</dbReference>
<dbReference type="RefSeq" id="WP_186835370.1">
    <property type="nucleotide sequence ID" value="NZ_JACOOQ010000016.1"/>
</dbReference>
<dbReference type="InterPro" id="IPR025714">
    <property type="entry name" value="Methyltranfer_dom"/>
</dbReference>
<dbReference type="GO" id="GO:0008168">
    <property type="term" value="F:methyltransferase activity"/>
    <property type="evidence" value="ECO:0007669"/>
    <property type="project" value="UniProtKB-KW"/>
</dbReference>